<dbReference type="Pfam" id="PF20842">
    <property type="entry name" value="Rax2_2"/>
    <property type="match status" value="1"/>
</dbReference>
<dbReference type="GO" id="GO:1902929">
    <property type="term" value="C:plasma membrane of growing cell tip"/>
    <property type="evidence" value="ECO:0007669"/>
    <property type="project" value="TreeGrafter"/>
</dbReference>
<feature type="domain" description="Rax2-like C-terminal" evidence="2">
    <location>
        <begin position="909"/>
        <end position="1159"/>
    </location>
</feature>
<keyword evidence="1" id="KW-0812">Transmembrane</keyword>
<keyword evidence="6" id="KW-1185">Reference proteome</keyword>
<dbReference type="InterPro" id="IPR015915">
    <property type="entry name" value="Kelch-typ_b-propeller"/>
</dbReference>
<evidence type="ECO:0000259" key="2">
    <source>
        <dbReference type="Pfam" id="PF12768"/>
    </source>
</evidence>
<dbReference type="KEGG" id="pbl:PAAG_05714"/>
<name>C1H4M1_PARBA</name>
<feature type="transmembrane region" description="Helical" evidence="1">
    <location>
        <begin position="1169"/>
        <end position="1192"/>
    </location>
</feature>
<protein>
    <recommendedName>
        <fullName evidence="7">Cellular morphogenesis protein</fullName>
    </recommendedName>
</protein>
<dbReference type="STRING" id="502779.C1H4M1"/>
<evidence type="ECO:0000256" key="1">
    <source>
        <dbReference type="SAM" id="Phobius"/>
    </source>
</evidence>
<keyword evidence="1" id="KW-0472">Membrane</keyword>
<dbReference type="OMA" id="NMYTPGC"/>
<sequence>MRFSSSPVEPATANIPSRFYSSVFLALSILLSTAHAIRVTPVIQPELDLKPLGRVALTGSFDGTSLYLFEEQRPNNHLPNGTRSQSLLATLPNGALATLASADADILSLCPLMAENGTITDVVVGGNFTSLGGVESQGIALFNMKSNHVTPISGLSGKVLALLCDNESGNVYVGGDFKTPESSNAVIWSPNSGFSALPFAGFNGPVSSIIKTPENHIVFGGSFDGLGNATTPALKDQQAINLDTSTITAGSSTTNTEYSNPRNVICKQFGQGNVGNPWLLTDNSPGYWRADMKFGYQPTKLRLYNTHLDGRGTKYFRFTAVPDNGILNMTYTDPATGDIKACDARCPLSDDPSEKFRDFSFVNIVGVSGFQLDISEWYGQGAGLDGVELFQDDIYTYAVDDFNEPKCARIPFGSTASTTGSWQVTPSRHRTSDYLIAQVASTDQTPTSVTFMPDIKQSGNYSVTVFTPGCLQDNTCDTRGMVDVTWSFSSNSDRQEQTVIYQTNNFDKYDQIFLGFVDVSSSNFRPTVKLTTKAGQQNIHVVASRVRFELISSTGGLNGLYEFDPEVKETSVDFSKSAINRAGMDLDPGASVTSLALGKDILFIAGNFSSSSFSNIMSIADGKSVSLPDGGLNSQVNSLLLFEDSLFVGGNFSSTLRGTSESGKSLSNVAAYSLSNKAWGPLGAGVDGRVESIVYFSLNLTDNKPEPAVAVSGNFTHILPFDKHPQQIALGFAIWVLSRQNWLQNLDVSQSVFIGELTTSLTVKNVTTLFAGSLMSGGLLSRGAVALTDNKGLGLQPLPVNIQSMEASSSLQEPLAALQNVPIVTTGLFYNRSGRNLTILAGHFSAKGENGATVNNLLFMDGSRNNAITGAGSGLDTASTFLAMGFQGDSLFAGGIVTGSVSGSNISGLVAYDLQRMQYQARQPAALEGDGNVVVSSIAPRPESTDVYVGGQFESVGGLPCPAVCNYQPASNQWTRVGNGIQGNVSVLQWANKDKLIVAGNFTVANNQTTLATFDATTRAWSSISGATSDIIPGPVTALGLAREDGSRFWVAGKSSDGSPFLVFYDGSNFLASGSLFEKQSTIYGIQVLGVRKNHLETTTLDKDQVLFISGKLEIPVFGSASGALYNGTTLTPFVLSTKGDGQPGIVTELFSENKNTFRGGRRPHSRGIVILVSFCIALGCVFLIVLIGIILNRIQRRRQGYVVVPRGTDRRPDLQRIPPEHLLDSLRRRTSGVPVI</sequence>
<dbReference type="InterPro" id="IPR024982">
    <property type="entry name" value="Rax2-like_C"/>
</dbReference>
<evidence type="ECO:0000259" key="3">
    <source>
        <dbReference type="Pfam" id="PF20842"/>
    </source>
</evidence>
<gene>
    <name evidence="5" type="ORF">PAAG_05714</name>
</gene>
<dbReference type="Pfam" id="PF20843">
    <property type="entry name" value="Rax2_3"/>
    <property type="match status" value="1"/>
</dbReference>
<accession>C1H4M1</accession>
<dbReference type="AlphaFoldDB" id="C1H4M1"/>
<dbReference type="PANTHER" id="PTHR31778">
    <property type="entry name" value="BUD SITE SELECTION PROTEIN RAX2"/>
    <property type="match status" value="1"/>
</dbReference>
<feature type="domain" description="Rax2-like second" evidence="3">
    <location>
        <begin position="235"/>
        <end position="384"/>
    </location>
</feature>
<dbReference type="InterPro" id="IPR011043">
    <property type="entry name" value="Gal_Oxase/kelch_b-propeller"/>
</dbReference>
<dbReference type="SUPFAM" id="SSF69322">
    <property type="entry name" value="Tricorn protease domain 2"/>
    <property type="match status" value="1"/>
</dbReference>
<dbReference type="eggNOG" id="ENOG502QQZD">
    <property type="taxonomic scope" value="Eukaryota"/>
</dbReference>
<evidence type="ECO:0000259" key="4">
    <source>
        <dbReference type="Pfam" id="PF20843"/>
    </source>
</evidence>
<proteinExistence type="predicted"/>
<dbReference type="InterPro" id="IPR048266">
    <property type="entry name" value="Rax2-like_second"/>
</dbReference>
<dbReference type="Gene3D" id="2.120.10.80">
    <property type="entry name" value="Kelch-type beta propeller"/>
    <property type="match status" value="1"/>
</dbReference>
<feature type="domain" description="Rax2-like third" evidence="4">
    <location>
        <begin position="395"/>
        <end position="551"/>
    </location>
</feature>
<evidence type="ECO:0000313" key="5">
    <source>
        <dbReference type="EMBL" id="EEH34665.2"/>
    </source>
</evidence>
<evidence type="ECO:0000313" key="6">
    <source>
        <dbReference type="Proteomes" id="UP000002059"/>
    </source>
</evidence>
<dbReference type="HOGENOM" id="CLU_005863_0_0_1"/>
<keyword evidence="1" id="KW-1133">Transmembrane helix</keyword>
<dbReference type="Pfam" id="PF12768">
    <property type="entry name" value="Rax2"/>
    <property type="match status" value="1"/>
</dbReference>
<organism evidence="5 6">
    <name type="scientific">Paracoccidioides lutzii (strain ATCC MYA-826 / Pb01)</name>
    <name type="common">Paracoccidioides brasiliensis</name>
    <dbReference type="NCBI Taxonomy" id="502779"/>
    <lineage>
        <taxon>Eukaryota</taxon>
        <taxon>Fungi</taxon>
        <taxon>Dikarya</taxon>
        <taxon>Ascomycota</taxon>
        <taxon>Pezizomycotina</taxon>
        <taxon>Eurotiomycetes</taxon>
        <taxon>Eurotiomycetidae</taxon>
        <taxon>Onygenales</taxon>
        <taxon>Ajellomycetaceae</taxon>
        <taxon>Paracoccidioides</taxon>
    </lineage>
</organism>
<dbReference type="GeneID" id="9095691"/>
<dbReference type="Proteomes" id="UP000002059">
    <property type="component" value="Partially assembled WGS sequence"/>
</dbReference>
<dbReference type="OrthoDB" id="2503993at2759"/>
<dbReference type="PANTHER" id="PTHR31778:SF2">
    <property type="entry name" value="BUD SITE SELECTION PROTEIN RAX2"/>
    <property type="match status" value="1"/>
</dbReference>
<dbReference type="SUPFAM" id="SSF50965">
    <property type="entry name" value="Galactose oxidase, central domain"/>
    <property type="match status" value="1"/>
</dbReference>
<dbReference type="InterPro" id="IPR048265">
    <property type="entry name" value="Rax2-like_third"/>
</dbReference>
<reference evidence="5 6" key="1">
    <citation type="journal article" date="2011" name="PLoS Genet.">
        <title>Comparative genomic analysis of human fungal pathogens causing paracoccidioidomycosis.</title>
        <authorList>
            <person name="Desjardins C.A."/>
            <person name="Champion M.D."/>
            <person name="Holder J.W."/>
            <person name="Muszewska A."/>
            <person name="Goldberg J."/>
            <person name="Bailao A.M."/>
            <person name="Brigido M.M."/>
            <person name="Ferreira M.E."/>
            <person name="Garcia A.M."/>
            <person name="Grynberg M."/>
            <person name="Gujja S."/>
            <person name="Heiman D.I."/>
            <person name="Henn M.R."/>
            <person name="Kodira C.D."/>
            <person name="Leon-Narvaez H."/>
            <person name="Longo L.V."/>
            <person name="Ma L.J."/>
            <person name="Malavazi I."/>
            <person name="Matsuo A.L."/>
            <person name="Morais F.V."/>
            <person name="Pereira M."/>
            <person name="Rodriguez-Brito S."/>
            <person name="Sakthikumar S."/>
            <person name="Salem-Izacc S.M."/>
            <person name="Sykes S.M."/>
            <person name="Teixeira M.M."/>
            <person name="Vallejo M.C."/>
            <person name="Walter M.E."/>
            <person name="Yandava C."/>
            <person name="Young S."/>
            <person name="Zeng Q."/>
            <person name="Zucker J."/>
            <person name="Felipe M.S."/>
            <person name="Goldman G.H."/>
            <person name="Haas B.J."/>
            <person name="McEwen J.G."/>
            <person name="Nino-Vega G."/>
            <person name="Puccia R."/>
            <person name="San-Blas G."/>
            <person name="Soares C.M."/>
            <person name="Birren B.W."/>
            <person name="Cuomo C.A."/>
        </authorList>
    </citation>
    <scope>NUCLEOTIDE SEQUENCE [LARGE SCALE GENOMIC DNA]</scope>
    <source>
        <strain evidence="6">ATCC MYA-826 / Pb01</strain>
    </source>
</reference>
<dbReference type="RefSeq" id="XP_015699886.1">
    <property type="nucleotide sequence ID" value="XM_015845660.1"/>
</dbReference>
<evidence type="ECO:0008006" key="7">
    <source>
        <dbReference type="Google" id="ProtNLM"/>
    </source>
</evidence>
<dbReference type="VEuPathDB" id="FungiDB:PAAG_05714"/>
<dbReference type="EMBL" id="KN294006">
    <property type="protein sequence ID" value="EEH34665.2"/>
    <property type="molecule type" value="Genomic_DNA"/>
</dbReference>